<evidence type="ECO:0000256" key="2">
    <source>
        <dbReference type="ARBA" id="ARBA00023125"/>
    </source>
</evidence>
<dbReference type="InterPro" id="IPR036271">
    <property type="entry name" value="Tet_transcr_reg_TetR-rel_C_sf"/>
</dbReference>
<dbReference type="GO" id="GO:0003677">
    <property type="term" value="F:DNA binding"/>
    <property type="evidence" value="ECO:0007669"/>
    <property type="project" value="UniProtKB-UniRule"/>
</dbReference>
<dbReference type="EMBL" id="CP034437">
    <property type="protein sequence ID" value="AZN43498.1"/>
    <property type="molecule type" value="Genomic_DNA"/>
</dbReference>
<keyword evidence="1" id="KW-0805">Transcription regulation</keyword>
<sequence length="198" mass="21654">MPYPAGHKLKVRGRIIESAAKAFRSNGIREISVPAIMKGAGLTHGGFYSHFDSKDQLVCEACSYAVEDTLMLLRKAVDEEQHESKIHAIIDYYLSAEHRDNTELGCILPAFTGEMPRLSDEVRKHFTDEVARIVDFICATASIEKSNGTALLSLLIGTILMARSVNDPVQSDSILDAGKSTAKELLGAWQGSNSNRDS</sequence>
<dbReference type="OrthoDB" id="9814200at2"/>
<evidence type="ECO:0000313" key="7">
    <source>
        <dbReference type="Proteomes" id="UP000272528"/>
    </source>
</evidence>
<keyword evidence="7" id="KW-1185">Reference proteome</keyword>
<evidence type="ECO:0000256" key="4">
    <source>
        <dbReference type="PROSITE-ProRule" id="PRU00335"/>
    </source>
</evidence>
<accession>A0A3Q8XA61</accession>
<evidence type="ECO:0000256" key="1">
    <source>
        <dbReference type="ARBA" id="ARBA00023015"/>
    </source>
</evidence>
<dbReference type="KEGG" id="palb:EJC50_03235"/>
<feature type="domain" description="HTH tetR-type" evidence="5">
    <location>
        <begin position="9"/>
        <end position="69"/>
    </location>
</feature>
<dbReference type="PROSITE" id="PS50977">
    <property type="entry name" value="HTH_TETR_2"/>
    <property type="match status" value="1"/>
</dbReference>
<dbReference type="PANTHER" id="PTHR47506">
    <property type="entry name" value="TRANSCRIPTIONAL REGULATORY PROTEIN"/>
    <property type="match status" value="1"/>
</dbReference>
<dbReference type="InterPro" id="IPR001647">
    <property type="entry name" value="HTH_TetR"/>
</dbReference>
<organism evidence="6 7">
    <name type="scientific">Paenibacillus albus</name>
    <dbReference type="NCBI Taxonomy" id="2495582"/>
    <lineage>
        <taxon>Bacteria</taxon>
        <taxon>Bacillati</taxon>
        <taxon>Bacillota</taxon>
        <taxon>Bacilli</taxon>
        <taxon>Bacillales</taxon>
        <taxon>Paenibacillaceae</taxon>
        <taxon>Paenibacillus</taxon>
    </lineage>
</organism>
<dbReference type="PROSITE" id="PS01081">
    <property type="entry name" value="HTH_TETR_1"/>
    <property type="match status" value="1"/>
</dbReference>
<dbReference type="AlphaFoldDB" id="A0A3Q8XA61"/>
<dbReference type="SUPFAM" id="SSF48498">
    <property type="entry name" value="Tetracyclin repressor-like, C-terminal domain"/>
    <property type="match status" value="1"/>
</dbReference>
<dbReference type="Gene3D" id="1.10.357.10">
    <property type="entry name" value="Tetracycline Repressor, domain 2"/>
    <property type="match status" value="1"/>
</dbReference>
<dbReference type="InterPro" id="IPR009057">
    <property type="entry name" value="Homeodomain-like_sf"/>
</dbReference>
<evidence type="ECO:0000259" key="5">
    <source>
        <dbReference type="PROSITE" id="PS50977"/>
    </source>
</evidence>
<dbReference type="Proteomes" id="UP000272528">
    <property type="component" value="Chromosome"/>
</dbReference>
<gene>
    <name evidence="6" type="ORF">EJC50_03235</name>
</gene>
<dbReference type="SUPFAM" id="SSF46689">
    <property type="entry name" value="Homeodomain-like"/>
    <property type="match status" value="1"/>
</dbReference>
<proteinExistence type="predicted"/>
<dbReference type="Pfam" id="PF00440">
    <property type="entry name" value="TetR_N"/>
    <property type="match status" value="1"/>
</dbReference>
<dbReference type="PRINTS" id="PR00455">
    <property type="entry name" value="HTHTETR"/>
</dbReference>
<name>A0A3Q8XA61_9BACL</name>
<reference evidence="7" key="1">
    <citation type="submission" date="2018-12" db="EMBL/GenBank/DDBJ databases">
        <title>Genome sequence of Peanibacillus sp.</title>
        <authorList>
            <person name="Subramani G."/>
            <person name="Srinivasan S."/>
            <person name="Kim M.K."/>
        </authorList>
    </citation>
    <scope>NUCLEOTIDE SEQUENCE [LARGE SCALE GENOMIC DNA]</scope>
    <source>
        <strain evidence="7">18JY67-1</strain>
    </source>
</reference>
<dbReference type="InterPro" id="IPR023772">
    <property type="entry name" value="DNA-bd_HTH_TetR-type_CS"/>
</dbReference>
<protein>
    <submittedName>
        <fullName evidence="6">TetR/AcrR family transcriptional regulator</fullName>
    </submittedName>
</protein>
<keyword evidence="2 4" id="KW-0238">DNA-binding</keyword>
<evidence type="ECO:0000313" key="6">
    <source>
        <dbReference type="EMBL" id="AZN43498.1"/>
    </source>
</evidence>
<dbReference type="RefSeq" id="WP_126020063.1">
    <property type="nucleotide sequence ID" value="NZ_CP034437.1"/>
</dbReference>
<keyword evidence="3" id="KW-0804">Transcription</keyword>
<feature type="DNA-binding region" description="H-T-H motif" evidence="4">
    <location>
        <begin position="32"/>
        <end position="51"/>
    </location>
</feature>
<evidence type="ECO:0000256" key="3">
    <source>
        <dbReference type="ARBA" id="ARBA00023163"/>
    </source>
</evidence>
<dbReference type="Gene3D" id="1.10.10.60">
    <property type="entry name" value="Homeodomain-like"/>
    <property type="match status" value="1"/>
</dbReference>
<dbReference type="PANTHER" id="PTHR47506:SF7">
    <property type="entry name" value="TRANSCRIPTIONAL REGULATORY PROTEIN"/>
    <property type="match status" value="1"/>
</dbReference>